<feature type="region of interest" description="Disordered" evidence="1">
    <location>
        <begin position="324"/>
        <end position="369"/>
    </location>
</feature>
<evidence type="ECO:0000313" key="3">
    <source>
        <dbReference type="Proteomes" id="UP001280121"/>
    </source>
</evidence>
<gene>
    <name evidence="2" type="ORF">Ddye_002676</name>
</gene>
<proteinExistence type="predicted"/>
<feature type="region of interest" description="Disordered" evidence="1">
    <location>
        <begin position="161"/>
        <end position="183"/>
    </location>
</feature>
<name>A0AAD9XRC3_9ROSI</name>
<feature type="compositionally biased region" description="Basic residues" evidence="1">
    <location>
        <begin position="85"/>
        <end position="100"/>
    </location>
</feature>
<reference evidence="2" key="1">
    <citation type="journal article" date="2023" name="Plant J.">
        <title>Genome sequences and population genomics provide insights into the demographic history, inbreeding, and mutation load of two 'living fossil' tree species of Dipteronia.</title>
        <authorList>
            <person name="Feng Y."/>
            <person name="Comes H.P."/>
            <person name="Chen J."/>
            <person name="Zhu S."/>
            <person name="Lu R."/>
            <person name="Zhang X."/>
            <person name="Li P."/>
            <person name="Qiu J."/>
            <person name="Olsen K.M."/>
            <person name="Qiu Y."/>
        </authorList>
    </citation>
    <scope>NUCLEOTIDE SEQUENCE</scope>
    <source>
        <strain evidence="2">KIB01</strain>
    </source>
</reference>
<comment type="caution">
    <text evidence="2">The sequence shown here is derived from an EMBL/GenBank/DDBJ whole genome shotgun (WGS) entry which is preliminary data.</text>
</comment>
<feature type="region of interest" description="Disordered" evidence="1">
    <location>
        <begin position="215"/>
        <end position="287"/>
    </location>
</feature>
<feature type="compositionally biased region" description="Low complexity" evidence="1">
    <location>
        <begin position="219"/>
        <end position="234"/>
    </location>
</feature>
<feature type="compositionally biased region" description="Polar residues" evidence="1">
    <location>
        <begin position="341"/>
        <end position="360"/>
    </location>
</feature>
<organism evidence="2 3">
    <name type="scientific">Dipteronia dyeriana</name>
    <dbReference type="NCBI Taxonomy" id="168575"/>
    <lineage>
        <taxon>Eukaryota</taxon>
        <taxon>Viridiplantae</taxon>
        <taxon>Streptophyta</taxon>
        <taxon>Embryophyta</taxon>
        <taxon>Tracheophyta</taxon>
        <taxon>Spermatophyta</taxon>
        <taxon>Magnoliopsida</taxon>
        <taxon>eudicotyledons</taxon>
        <taxon>Gunneridae</taxon>
        <taxon>Pentapetalae</taxon>
        <taxon>rosids</taxon>
        <taxon>malvids</taxon>
        <taxon>Sapindales</taxon>
        <taxon>Sapindaceae</taxon>
        <taxon>Hippocastanoideae</taxon>
        <taxon>Acereae</taxon>
        <taxon>Dipteronia</taxon>
    </lineage>
</organism>
<feature type="compositionally biased region" description="Basic and acidic residues" evidence="1">
    <location>
        <begin position="326"/>
        <end position="336"/>
    </location>
</feature>
<sequence>MAEDELKFQQRWEFRRKEDELDSSSDELKSSSNVEQILKKHNLVPGLMISLDNDETSDPNKLEQNIINYNPDFEPQTEITQAKEKKTKRRRKNNVAKSVKKRDSGEVVVNRKKKKSKTSAYDNTAAMDNVKNFADSLLEGLKNTRENLFVKMRAEMKKLVADIAPKRRRRKGTPGGKKLQVQQIDQNNNLEGNIQAQDTNNNGVIVEVQQQNRFEGESQVQQQQNQDNTQVQHQGKFKSSTRAQKSNGGGSATTGRFAKGKKAAEAKNDRRAVDDGHETELYIPTEKEKGESVAVNLNSNVQSGSSNQNAQIQKPKSVVLAIRAQNSKDKSSEKSAKGKKVSNTNKGSGFSQQAIGTMPSTEKDTAEGLRLSAEQSFSPIPSNQVASSSMYLTLPTVLATSTTTPHDSNNRLETSLCNYIQPRANQMLDPSTHYGYLTSIQQQLADERNGSFAQLGSRIMTCFDQNNTIPTSSTGIPFHHQSMDGGYIIPNQYCSQNLPRGDSSNNALGLRMNGGAITFSGGGYTLSSDHHHHFVGNNNNLQSHSNHNKADGRLMQYRIPTVQDSSYLYPK</sequence>
<accession>A0AAD9XRC3</accession>
<evidence type="ECO:0000256" key="1">
    <source>
        <dbReference type="SAM" id="MobiDB-lite"/>
    </source>
</evidence>
<feature type="region of interest" description="Disordered" evidence="1">
    <location>
        <begin position="82"/>
        <end position="120"/>
    </location>
</feature>
<dbReference type="AlphaFoldDB" id="A0AAD9XRC3"/>
<protein>
    <submittedName>
        <fullName evidence="2">Uncharacterized protein</fullName>
    </submittedName>
</protein>
<keyword evidence="3" id="KW-1185">Reference proteome</keyword>
<feature type="compositionally biased region" description="Basic and acidic residues" evidence="1">
    <location>
        <begin position="262"/>
        <end position="287"/>
    </location>
</feature>
<dbReference type="EMBL" id="JANJYI010000001">
    <property type="protein sequence ID" value="KAK2664102.1"/>
    <property type="molecule type" value="Genomic_DNA"/>
</dbReference>
<evidence type="ECO:0000313" key="2">
    <source>
        <dbReference type="EMBL" id="KAK2664102.1"/>
    </source>
</evidence>
<dbReference type="Proteomes" id="UP001280121">
    <property type="component" value="Unassembled WGS sequence"/>
</dbReference>
<feature type="compositionally biased region" description="Polar residues" evidence="1">
    <location>
        <begin position="237"/>
        <end position="246"/>
    </location>
</feature>